<dbReference type="EMBL" id="VDEP01000162">
    <property type="protein sequence ID" value="KAA1127575.1"/>
    <property type="molecule type" value="Genomic_DNA"/>
</dbReference>
<evidence type="ECO:0000313" key="1">
    <source>
        <dbReference type="EMBL" id="KAA1091671.1"/>
    </source>
</evidence>
<accession>A0A5B0NR14</accession>
<gene>
    <name evidence="1" type="ORF">PGT21_036682</name>
    <name evidence="2" type="ORF">PGT21_037014</name>
    <name evidence="4" type="ORF">PGTUg99_000804</name>
    <name evidence="3" type="ORF">PGTUg99_002916</name>
    <name evidence="5" type="ORF">PGTUg99_004856</name>
</gene>
<dbReference type="EMBL" id="VDEP01000001">
    <property type="protein sequence ID" value="KAA1138774.1"/>
    <property type="molecule type" value="Genomic_DNA"/>
</dbReference>
<dbReference type="AlphaFoldDB" id="A0A5B0NR14"/>
<comment type="caution">
    <text evidence="1">The sequence shown here is derived from an EMBL/GenBank/DDBJ whole genome shotgun (WGS) entry which is preliminary data.</text>
</comment>
<organism evidence="1 6">
    <name type="scientific">Puccinia graminis f. sp. tritici</name>
    <dbReference type="NCBI Taxonomy" id="56615"/>
    <lineage>
        <taxon>Eukaryota</taxon>
        <taxon>Fungi</taxon>
        <taxon>Dikarya</taxon>
        <taxon>Basidiomycota</taxon>
        <taxon>Pucciniomycotina</taxon>
        <taxon>Pucciniomycetes</taxon>
        <taxon>Pucciniales</taxon>
        <taxon>Pucciniaceae</taxon>
        <taxon>Puccinia</taxon>
    </lineage>
</organism>
<dbReference type="Proteomes" id="UP000325313">
    <property type="component" value="Unassembled WGS sequence"/>
</dbReference>
<dbReference type="EMBL" id="VSWC01000027">
    <property type="protein sequence ID" value="KAA1111177.1"/>
    <property type="molecule type" value="Genomic_DNA"/>
</dbReference>
<evidence type="ECO:0000313" key="6">
    <source>
        <dbReference type="Proteomes" id="UP000324748"/>
    </source>
</evidence>
<reference evidence="6 7" key="1">
    <citation type="submission" date="2019-05" db="EMBL/GenBank/DDBJ databases">
        <title>Emergence of the Ug99 lineage of the wheat stem rust pathogen through somatic hybridization.</title>
        <authorList>
            <person name="Li F."/>
            <person name="Upadhyaya N.M."/>
            <person name="Sperschneider J."/>
            <person name="Matny O."/>
            <person name="Nguyen-Phuc H."/>
            <person name="Mago R."/>
            <person name="Raley C."/>
            <person name="Miller M.E."/>
            <person name="Silverstein K.A.T."/>
            <person name="Henningsen E."/>
            <person name="Hirsch C.D."/>
            <person name="Visser B."/>
            <person name="Pretorius Z.A."/>
            <person name="Steffenson B.J."/>
            <person name="Schwessinger B."/>
            <person name="Dodds P.N."/>
            <person name="Figueroa M."/>
        </authorList>
    </citation>
    <scope>NUCLEOTIDE SEQUENCE [LARGE SCALE GENOMIC DNA]</scope>
    <source>
        <strain evidence="1">21-0</strain>
        <strain evidence="3 7">Ug99</strain>
    </source>
</reference>
<evidence type="ECO:0000313" key="7">
    <source>
        <dbReference type="Proteomes" id="UP000325313"/>
    </source>
</evidence>
<name>A0A5B0NR14_PUCGR</name>
<evidence type="ECO:0000313" key="2">
    <source>
        <dbReference type="EMBL" id="KAA1111177.1"/>
    </source>
</evidence>
<proteinExistence type="predicted"/>
<dbReference type="EMBL" id="VSWC01000092">
    <property type="protein sequence ID" value="KAA1091671.1"/>
    <property type="molecule type" value="Genomic_DNA"/>
</dbReference>
<protein>
    <submittedName>
        <fullName evidence="1">Uncharacterized protein</fullName>
    </submittedName>
</protein>
<dbReference type="Proteomes" id="UP000324748">
    <property type="component" value="Unassembled WGS sequence"/>
</dbReference>
<dbReference type="EMBL" id="VDEP01000066">
    <property type="protein sequence ID" value="KAA1134406.1"/>
    <property type="molecule type" value="Genomic_DNA"/>
</dbReference>
<sequence>MVEYPSKSSNWSSQTRAHMAETGYNQCGFLCRLDLWDASASARAVSLCQWSLLCRFSSEALREIEPVRDLMQIHPASR</sequence>
<keyword evidence="6" id="KW-1185">Reference proteome</keyword>
<evidence type="ECO:0000313" key="5">
    <source>
        <dbReference type="EMBL" id="KAA1138774.1"/>
    </source>
</evidence>
<evidence type="ECO:0000313" key="4">
    <source>
        <dbReference type="EMBL" id="KAA1134406.1"/>
    </source>
</evidence>
<evidence type="ECO:0000313" key="3">
    <source>
        <dbReference type="EMBL" id="KAA1127575.1"/>
    </source>
</evidence>